<feature type="region of interest" description="Disordered" evidence="5">
    <location>
        <begin position="149"/>
        <end position="180"/>
    </location>
</feature>
<dbReference type="Proteomes" id="UP001566132">
    <property type="component" value="Unassembled WGS sequence"/>
</dbReference>
<evidence type="ECO:0000256" key="1">
    <source>
        <dbReference type="ARBA" id="ARBA00022723"/>
    </source>
</evidence>
<comment type="caution">
    <text evidence="7">The sequence shown here is derived from an EMBL/GenBank/DDBJ whole genome shotgun (WGS) entry which is preliminary data.</text>
</comment>
<keyword evidence="3" id="KW-0862">Zinc</keyword>
<evidence type="ECO:0000313" key="7">
    <source>
        <dbReference type="EMBL" id="KAL1502093.1"/>
    </source>
</evidence>
<proteinExistence type="predicted"/>
<organism evidence="7 8">
    <name type="scientific">Hypothenemus hampei</name>
    <name type="common">Coffee berry borer</name>
    <dbReference type="NCBI Taxonomy" id="57062"/>
    <lineage>
        <taxon>Eukaryota</taxon>
        <taxon>Metazoa</taxon>
        <taxon>Ecdysozoa</taxon>
        <taxon>Arthropoda</taxon>
        <taxon>Hexapoda</taxon>
        <taxon>Insecta</taxon>
        <taxon>Pterygota</taxon>
        <taxon>Neoptera</taxon>
        <taxon>Endopterygota</taxon>
        <taxon>Coleoptera</taxon>
        <taxon>Polyphaga</taxon>
        <taxon>Cucujiformia</taxon>
        <taxon>Curculionidae</taxon>
        <taxon>Scolytinae</taxon>
        <taxon>Hypothenemus</taxon>
    </lineage>
</organism>
<dbReference type="SUPFAM" id="SSF57850">
    <property type="entry name" value="RING/U-box"/>
    <property type="match status" value="1"/>
</dbReference>
<dbReference type="PROSITE" id="PS50089">
    <property type="entry name" value="ZF_RING_2"/>
    <property type="match status" value="1"/>
</dbReference>
<dbReference type="InterPro" id="IPR001841">
    <property type="entry name" value="Znf_RING"/>
</dbReference>
<evidence type="ECO:0000259" key="6">
    <source>
        <dbReference type="PROSITE" id="PS50089"/>
    </source>
</evidence>
<sequence>MLRNISVIMENIENTNLVDDMECPICYDFMGGQIVVCQEGHSICQECYREMQKIKKCFCPICYGQILTRRNITLEKVSSKIKTLLEIKNNAVISREMSNKNYVEKEDFNCPEECGFCTDRLINLRVHLNQLHPTQITRIKCESTKECKSRKHRGGSCGTISKGKSKEEKDVTEDPKIWET</sequence>
<dbReference type="EMBL" id="JBDJPC010000005">
    <property type="protein sequence ID" value="KAL1502093.1"/>
    <property type="molecule type" value="Genomic_DNA"/>
</dbReference>
<dbReference type="AlphaFoldDB" id="A0ABD1ETI5"/>
<dbReference type="Gene3D" id="3.30.40.10">
    <property type="entry name" value="Zinc/RING finger domain, C3HC4 (zinc finger)"/>
    <property type="match status" value="1"/>
</dbReference>
<keyword evidence="8" id="KW-1185">Reference proteome</keyword>
<evidence type="ECO:0000256" key="5">
    <source>
        <dbReference type="SAM" id="MobiDB-lite"/>
    </source>
</evidence>
<name>A0ABD1ETI5_HYPHA</name>
<keyword evidence="2 4" id="KW-0863">Zinc-finger</keyword>
<gene>
    <name evidence="7" type="ORF">ABEB36_007290</name>
</gene>
<dbReference type="Pfam" id="PF21362">
    <property type="entry name" value="Sina_RING"/>
    <property type="match status" value="1"/>
</dbReference>
<dbReference type="InterPro" id="IPR049548">
    <property type="entry name" value="Sina-like_RING"/>
</dbReference>
<dbReference type="GO" id="GO:0008270">
    <property type="term" value="F:zinc ion binding"/>
    <property type="evidence" value="ECO:0007669"/>
    <property type="project" value="UniProtKB-KW"/>
</dbReference>
<evidence type="ECO:0000313" key="8">
    <source>
        <dbReference type="Proteomes" id="UP001566132"/>
    </source>
</evidence>
<reference evidence="7 8" key="1">
    <citation type="submission" date="2024-05" db="EMBL/GenBank/DDBJ databases">
        <title>Genetic variation in Jamaican populations of the coffee berry borer (Hypothenemus hampei).</title>
        <authorList>
            <person name="Errbii M."/>
            <person name="Myrie A."/>
        </authorList>
    </citation>
    <scope>NUCLEOTIDE SEQUENCE [LARGE SCALE GENOMIC DNA]</scope>
    <source>
        <strain evidence="7">JA-Hopewell-2020-01-JO</strain>
        <tissue evidence="7">Whole body</tissue>
    </source>
</reference>
<feature type="domain" description="RING-type" evidence="6">
    <location>
        <begin position="23"/>
        <end position="62"/>
    </location>
</feature>
<dbReference type="PANTHER" id="PTHR45877">
    <property type="entry name" value="E3 UBIQUITIN-PROTEIN LIGASE SIAH2"/>
    <property type="match status" value="1"/>
</dbReference>
<protein>
    <recommendedName>
        <fullName evidence="6">RING-type domain-containing protein</fullName>
    </recommendedName>
</protein>
<evidence type="ECO:0000256" key="3">
    <source>
        <dbReference type="ARBA" id="ARBA00022833"/>
    </source>
</evidence>
<feature type="compositionally biased region" description="Basic and acidic residues" evidence="5">
    <location>
        <begin position="164"/>
        <end position="180"/>
    </location>
</feature>
<accession>A0ABD1ETI5</accession>
<keyword evidence="1" id="KW-0479">Metal-binding</keyword>
<dbReference type="PANTHER" id="PTHR45877:SF2">
    <property type="entry name" value="E3 UBIQUITIN-PROTEIN LIGASE SINA-RELATED"/>
    <property type="match status" value="1"/>
</dbReference>
<evidence type="ECO:0000256" key="2">
    <source>
        <dbReference type="ARBA" id="ARBA00022771"/>
    </source>
</evidence>
<dbReference type="InterPro" id="IPR004162">
    <property type="entry name" value="SINA-like_animal"/>
</dbReference>
<evidence type="ECO:0000256" key="4">
    <source>
        <dbReference type="PROSITE-ProRule" id="PRU00175"/>
    </source>
</evidence>
<dbReference type="InterPro" id="IPR013083">
    <property type="entry name" value="Znf_RING/FYVE/PHD"/>
</dbReference>